<dbReference type="GO" id="GO:0005743">
    <property type="term" value="C:mitochondrial inner membrane"/>
    <property type="evidence" value="ECO:0007669"/>
    <property type="project" value="UniProtKB-SubCell"/>
</dbReference>
<feature type="compositionally biased region" description="Low complexity" evidence="9">
    <location>
        <begin position="173"/>
        <end position="184"/>
    </location>
</feature>
<evidence type="ECO:0000313" key="12">
    <source>
        <dbReference type="EMBL" id="PSC75039.1"/>
    </source>
</evidence>
<comment type="similarity">
    <text evidence="2">Belongs to the complex I NDUFA5 subunit family.</text>
</comment>
<feature type="signal peptide" evidence="11">
    <location>
        <begin position="1"/>
        <end position="21"/>
    </location>
</feature>
<evidence type="ECO:0000313" key="13">
    <source>
        <dbReference type="Proteomes" id="UP000239649"/>
    </source>
</evidence>
<evidence type="ECO:0000256" key="9">
    <source>
        <dbReference type="SAM" id="MobiDB-lite"/>
    </source>
</evidence>
<evidence type="ECO:0000256" key="2">
    <source>
        <dbReference type="ARBA" id="ARBA00010261"/>
    </source>
</evidence>
<comment type="subcellular location">
    <subcellularLocation>
        <location evidence="1">Mitochondrion inner membrane</location>
        <topology evidence="1">Peripheral membrane protein</topology>
        <orientation evidence="1">Matrix side</orientation>
    </subcellularLocation>
</comment>
<keyword evidence="3" id="KW-0813">Transport</keyword>
<feature type="chain" id="PRO_5015127599" evidence="11">
    <location>
        <begin position="22"/>
        <end position="483"/>
    </location>
</feature>
<keyword evidence="6" id="KW-0249">Electron transport</keyword>
<keyword evidence="7" id="KW-0496">Mitochondrion</keyword>
<protein>
    <submittedName>
        <fullName evidence="12">NADH dehydrogenase [ubiquinone] 1 alpha subcomplex subunit mitochondrial</fullName>
    </submittedName>
</protein>
<dbReference type="STRING" id="554055.A0A2P6VLS7"/>
<dbReference type="GO" id="GO:0022904">
    <property type="term" value="P:respiratory electron transport chain"/>
    <property type="evidence" value="ECO:0007669"/>
    <property type="project" value="InterPro"/>
</dbReference>
<keyword evidence="10" id="KW-0812">Transmembrane</keyword>
<keyword evidence="11" id="KW-0732">Signal</keyword>
<dbReference type="AlphaFoldDB" id="A0A2P6VLS7"/>
<dbReference type="OrthoDB" id="286811at2759"/>
<name>A0A2P6VLS7_9CHLO</name>
<keyword evidence="4" id="KW-0679">Respiratory chain</keyword>
<organism evidence="12 13">
    <name type="scientific">Micractinium conductrix</name>
    <dbReference type="NCBI Taxonomy" id="554055"/>
    <lineage>
        <taxon>Eukaryota</taxon>
        <taxon>Viridiplantae</taxon>
        <taxon>Chlorophyta</taxon>
        <taxon>core chlorophytes</taxon>
        <taxon>Trebouxiophyceae</taxon>
        <taxon>Chlorellales</taxon>
        <taxon>Chlorellaceae</taxon>
        <taxon>Chlorella clade</taxon>
        <taxon>Micractinium</taxon>
    </lineage>
</organism>
<accession>A0A2P6VLS7</accession>
<gene>
    <name evidence="12" type="ORF">C2E20_1781</name>
</gene>
<evidence type="ECO:0000256" key="4">
    <source>
        <dbReference type="ARBA" id="ARBA00022660"/>
    </source>
</evidence>
<feature type="transmembrane region" description="Helical" evidence="10">
    <location>
        <begin position="346"/>
        <end position="366"/>
    </location>
</feature>
<reference evidence="12 13" key="1">
    <citation type="journal article" date="2018" name="Plant J.">
        <title>Genome sequences of Chlorella sorokiniana UTEX 1602 and Micractinium conductrix SAG 241.80: implications to maltose excretion by a green alga.</title>
        <authorList>
            <person name="Arriola M.B."/>
            <person name="Velmurugan N."/>
            <person name="Zhang Y."/>
            <person name="Plunkett M.H."/>
            <person name="Hondzo H."/>
            <person name="Barney B.M."/>
        </authorList>
    </citation>
    <scope>NUCLEOTIDE SEQUENCE [LARGE SCALE GENOMIC DNA]</scope>
    <source>
        <strain evidence="12 13">SAG 241.80</strain>
    </source>
</reference>
<evidence type="ECO:0000256" key="1">
    <source>
        <dbReference type="ARBA" id="ARBA00004443"/>
    </source>
</evidence>
<evidence type="ECO:0000256" key="8">
    <source>
        <dbReference type="ARBA" id="ARBA00023136"/>
    </source>
</evidence>
<dbReference type="EMBL" id="LHPF02000003">
    <property type="protein sequence ID" value="PSC75039.1"/>
    <property type="molecule type" value="Genomic_DNA"/>
</dbReference>
<evidence type="ECO:0000256" key="3">
    <source>
        <dbReference type="ARBA" id="ARBA00022448"/>
    </source>
</evidence>
<keyword evidence="13" id="KW-1185">Reference proteome</keyword>
<feature type="transmembrane region" description="Helical" evidence="10">
    <location>
        <begin position="464"/>
        <end position="482"/>
    </location>
</feature>
<dbReference type="PANTHER" id="PTHR12653:SF0">
    <property type="entry name" value="NADH DEHYDROGENASE [UBIQUINONE] 1 ALPHA SUBCOMPLEX SUBUNIT 5"/>
    <property type="match status" value="1"/>
</dbReference>
<feature type="transmembrane region" description="Helical" evidence="10">
    <location>
        <begin position="378"/>
        <end position="396"/>
    </location>
</feature>
<dbReference type="Pfam" id="PF04716">
    <property type="entry name" value="ETC_C1_NDUFA5"/>
    <property type="match status" value="1"/>
</dbReference>
<proteinExistence type="inferred from homology"/>
<keyword evidence="8 10" id="KW-0472">Membrane</keyword>
<evidence type="ECO:0000256" key="6">
    <source>
        <dbReference type="ARBA" id="ARBA00022982"/>
    </source>
</evidence>
<dbReference type="PANTHER" id="PTHR12653">
    <property type="entry name" value="NADH-UBIQUINONE OXIDOREDUCTASE 13 KD-B SUBUNIT"/>
    <property type="match status" value="1"/>
</dbReference>
<keyword evidence="10" id="KW-1133">Transmembrane helix</keyword>
<evidence type="ECO:0000256" key="11">
    <source>
        <dbReference type="SAM" id="SignalP"/>
    </source>
</evidence>
<evidence type="ECO:0000256" key="5">
    <source>
        <dbReference type="ARBA" id="ARBA00022792"/>
    </source>
</evidence>
<dbReference type="InterPro" id="IPR006806">
    <property type="entry name" value="NDUFA5"/>
</dbReference>
<evidence type="ECO:0000256" key="7">
    <source>
        <dbReference type="ARBA" id="ARBA00023128"/>
    </source>
</evidence>
<comment type="caution">
    <text evidence="12">The sequence shown here is derived from an EMBL/GenBank/DDBJ whole genome shotgun (WGS) entry which is preliminary data.</text>
</comment>
<keyword evidence="5" id="KW-0999">Mitochondrion inner membrane</keyword>
<feature type="region of interest" description="Disordered" evidence="9">
    <location>
        <begin position="158"/>
        <end position="184"/>
    </location>
</feature>
<dbReference type="Proteomes" id="UP000239649">
    <property type="component" value="Unassembled WGS sequence"/>
</dbReference>
<sequence length="483" mass="51035">MRAPALLRALAPLLPGLRVEALGALPAAVRGVKTTTGIVGVPVVPNARDELRQQLQAVLDALAAIPETAEYRRAVEKTVHFKLQAVNGNQPDEAIEELFSQQLEEEIKMCKEELQLIPKMVRARLGLAAGLGRQGWAEWKPWDVPADYKVPITEEQHAEGATQAAQHVPTPNDGRGAAGPAAGAVRAGAARRDAGDVAAGVGGHAAVGACAAPPLDRVYGHALGAANRGAAVLPALAPTRPRRVPVGFFSFPLFRQARGIQKVLDAAPQPGVRGAVKDLFKVVWGSRLVALFMSALVAPLPLLPLLPHLGVLAYSVAMVRRNGTLCTTPLLTHPVSASRISGFHSLMHGLVLVLPGGVVQSLAPLLRTSSDQQRCEAFISFLFLTVGLVAPLALLLKTEPQASLVAFKAWQAGAARRGCLARAAIQCEGGIRTLCGRSWLAAVLERQGGDDADKSCLHDLQRAAAWWLLLSLLWAAPVAAYGL</sequence>
<evidence type="ECO:0000256" key="10">
    <source>
        <dbReference type="SAM" id="Phobius"/>
    </source>
</evidence>